<proteinExistence type="predicted"/>
<gene>
    <name evidence="1" type="ORF">WA026_019676</name>
</gene>
<evidence type="ECO:0000313" key="2">
    <source>
        <dbReference type="Proteomes" id="UP001431783"/>
    </source>
</evidence>
<protein>
    <submittedName>
        <fullName evidence="1">Uncharacterized protein</fullName>
    </submittedName>
</protein>
<comment type="caution">
    <text evidence="1">The sequence shown here is derived from an EMBL/GenBank/DDBJ whole genome shotgun (WGS) entry which is preliminary data.</text>
</comment>
<evidence type="ECO:0000313" key="1">
    <source>
        <dbReference type="EMBL" id="KAK9882159.1"/>
    </source>
</evidence>
<sequence length="100" mass="11894">LPNHIMEKIDRQKQTNTEDLHNELEHLTYEKYFGLKNNKPNTREKIKKTPCKICREKNKGTRFHPLSECRFKDQGNENKRLEQVNNLALDVESCNDDPKN</sequence>
<accession>A0AAW1UMY1</accession>
<dbReference type="AlphaFoldDB" id="A0AAW1UMY1"/>
<feature type="non-terminal residue" evidence="1">
    <location>
        <position position="1"/>
    </location>
</feature>
<dbReference type="EMBL" id="JARQZJ010000073">
    <property type="protein sequence ID" value="KAK9882159.1"/>
    <property type="molecule type" value="Genomic_DNA"/>
</dbReference>
<organism evidence="1 2">
    <name type="scientific">Henosepilachna vigintioctopunctata</name>
    <dbReference type="NCBI Taxonomy" id="420089"/>
    <lineage>
        <taxon>Eukaryota</taxon>
        <taxon>Metazoa</taxon>
        <taxon>Ecdysozoa</taxon>
        <taxon>Arthropoda</taxon>
        <taxon>Hexapoda</taxon>
        <taxon>Insecta</taxon>
        <taxon>Pterygota</taxon>
        <taxon>Neoptera</taxon>
        <taxon>Endopterygota</taxon>
        <taxon>Coleoptera</taxon>
        <taxon>Polyphaga</taxon>
        <taxon>Cucujiformia</taxon>
        <taxon>Coccinelloidea</taxon>
        <taxon>Coccinellidae</taxon>
        <taxon>Epilachninae</taxon>
        <taxon>Epilachnini</taxon>
        <taxon>Henosepilachna</taxon>
    </lineage>
</organism>
<dbReference type="Proteomes" id="UP001431783">
    <property type="component" value="Unassembled WGS sequence"/>
</dbReference>
<keyword evidence="2" id="KW-1185">Reference proteome</keyword>
<name>A0AAW1UMY1_9CUCU</name>
<reference evidence="1 2" key="1">
    <citation type="submission" date="2023-03" db="EMBL/GenBank/DDBJ databases">
        <title>Genome insight into feeding habits of ladybird beetles.</title>
        <authorList>
            <person name="Li H.-S."/>
            <person name="Huang Y.-H."/>
            <person name="Pang H."/>
        </authorList>
    </citation>
    <scope>NUCLEOTIDE SEQUENCE [LARGE SCALE GENOMIC DNA]</scope>
    <source>
        <strain evidence="1">SYSU_2023b</strain>
        <tissue evidence="1">Whole body</tissue>
    </source>
</reference>